<feature type="transmembrane region" description="Helical" evidence="1">
    <location>
        <begin position="27"/>
        <end position="52"/>
    </location>
</feature>
<proteinExistence type="predicted"/>
<evidence type="ECO:0000256" key="1">
    <source>
        <dbReference type="SAM" id="Phobius"/>
    </source>
</evidence>
<keyword evidence="1" id="KW-0472">Membrane</keyword>
<dbReference type="AlphaFoldDB" id="A0A4P6ZLC1"/>
<accession>A0A4P6ZLC1</accession>
<name>A0A4P6ZLC1_9LACO</name>
<evidence type="ECO:0000313" key="2">
    <source>
        <dbReference type="EMBL" id="QBP18040.1"/>
    </source>
</evidence>
<reference evidence="3" key="1">
    <citation type="submission" date="2018-12" db="EMBL/GenBank/DDBJ databases">
        <title>A new species of lactobacillus.</title>
        <authorList>
            <person name="Jian Y."/>
            <person name="Xin L."/>
            <person name="Hong Z.J."/>
            <person name="Ming L.Z."/>
            <person name="Hong X.Z."/>
        </authorList>
    </citation>
    <scope>NUCLEOTIDE SEQUENCE [LARGE SCALE GENOMIC DNA]</scope>
    <source>
        <strain evidence="3">HSLZ-75</strain>
    </source>
</reference>
<keyword evidence="1" id="KW-1133">Transmembrane helix</keyword>
<evidence type="ECO:0000313" key="3">
    <source>
        <dbReference type="Proteomes" id="UP000294321"/>
    </source>
</evidence>
<protein>
    <submittedName>
        <fullName evidence="2">Uncharacterized protein</fullName>
    </submittedName>
</protein>
<dbReference type="RefSeq" id="WP_133441597.1">
    <property type="nucleotide sequence ID" value="NZ_CP034726.1"/>
</dbReference>
<keyword evidence="3" id="KW-1185">Reference proteome</keyword>
<sequence length="86" mass="9116">MFMLAVAKVPALFGKWLPFMEGLTPGVSVSVILGFFIFAAGFVMTLISTLKVQWGWSKSGEGKFIISGVALLVLSFLVIGISSGVC</sequence>
<dbReference type="Proteomes" id="UP000294321">
    <property type="component" value="Chromosome"/>
</dbReference>
<organism evidence="2 3">
    <name type="scientific">Acetilactobacillus jinshanensis</name>
    <dbReference type="NCBI Taxonomy" id="1720083"/>
    <lineage>
        <taxon>Bacteria</taxon>
        <taxon>Bacillati</taxon>
        <taxon>Bacillota</taxon>
        <taxon>Bacilli</taxon>
        <taxon>Lactobacillales</taxon>
        <taxon>Lactobacillaceae</taxon>
        <taxon>Acetilactobacillus</taxon>
    </lineage>
</organism>
<gene>
    <name evidence="2" type="ORF">ELX58_02510</name>
</gene>
<feature type="transmembrane region" description="Helical" evidence="1">
    <location>
        <begin position="64"/>
        <end position="85"/>
    </location>
</feature>
<dbReference type="EMBL" id="CP034726">
    <property type="protein sequence ID" value="QBP18040.1"/>
    <property type="molecule type" value="Genomic_DNA"/>
</dbReference>
<dbReference type="KEGG" id="lji:ELX58_02510"/>
<keyword evidence="1" id="KW-0812">Transmembrane</keyword>